<dbReference type="InterPro" id="IPR011990">
    <property type="entry name" value="TPR-like_helical_dom_sf"/>
</dbReference>
<feature type="domain" description="HTH cro/C1-type" evidence="2">
    <location>
        <begin position="31"/>
        <end position="84"/>
    </location>
</feature>
<keyword evidence="1" id="KW-0238">DNA-binding</keyword>
<evidence type="ECO:0000313" key="4">
    <source>
        <dbReference type="Proteomes" id="UP001552427"/>
    </source>
</evidence>
<dbReference type="InterPro" id="IPR050807">
    <property type="entry name" value="TransReg_Diox_bact_type"/>
</dbReference>
<organism evidence="3 4">
    <name type="scientific">Nonomuraea bangladeshensis</name>
    <dbReference type="NCBI Taxonomy" id="404385"/>
    <lineage>
        <taxon>Bacteria</taxon>
        <taxon>Bacillati</taxon>
        <taxon>Actinomycetota</taxon>
        <taxon>Actinomycetes</taxon>
        <taxon>Streptosporangiales</taxon>
        <taxon>Streptosporangiaceae</taxon>
        <taxon>Nonomuraea</taxon>
    </lineage>
</organism>
<dbReference type="SUPFAM" id="SSF47413">
    <property type="entry name" value="lambda repressor-like DNA-binding domains"/>
    <property type="match status" value="1"/>
</dbReference>
<accession>A0ABV3GYP3</accession>
<dbReference type="SMART" id="SM00530">
    <property type="entry name" value="HTH_XRE"/>
    <property type="match status" value="1"/>
</dbReference>
<sequence length="447" mass="48180">MGVLPRLCSCLDISSQGATTVTTSDLVGLRIKTVRRQRGLSQAQLAHPELSDSYVSLIESGKRTPTPAVLELLAQKLDCSLSYLINGVTAEQMEDIELALGYARLALENGEVTEARNRFAELLANNNLTGLTSLRQEAEFGLALATEACGDLAEAASILLRLQESELPADRRVEVTMVLCRVYRESEQLTKAVEVGERMLLGSARQPWADGLVELGATLLAAYIERGDLLRARQFAAELLNAADALGTPRAIVAANWNASSAAYLTGHLEEALSLAERALAVQLEHGSPRNVARMRGSFLRKRLTARPAEAADVREALRATLEEFEQTSTSTFDRCHLTLDLAMADYLCGDYAAAAEHAKLGRDLLPEFGHVLGAEAGLLLGRAYGAVGRSEEAAGHVASVRDWLTPLPDSRRSASTWYATAATMEELGDEEGAVEAYQRALACVGL</sequence>
<dbReference type="PROSITE" id="PS50943">
    <property type="entry name" value="HTH_CROC1"/>
    <property type="match status" value="1"/>
</dbReference>
<reference evidence="3 4" key="1">
    <citation type="submission" date="2024-06" db="EMBL/GenBank/DDBJ databases">
        <title>The Natural Products Discovery Center: Release of the First 8490 Sequenced Strains for Exploring Actinobacteria Biosynthetic Diversity.</title>
        <authorList>
            <person name="Kalkreuter E."/>
            <person name="Kautsar S.A."/>
            <person name="Yang D."/>
            <person name="Bader C.D."/>
            <person name="Teijaro C.N."/>
            <person name="Fluegel L."/>
            <person name="Davis C.M."/>
            <person name="Simpson J.R."/>
            <person name="Lauterbach L."/>
            <person name="Steele A.D."/>
            <person name="Gui C."/>
            <person name="Meng S."/>
            <person name="Li G."/>
            <person name="Viehrig K."/>
            <person name="Ye F."/>
            <person name="Su P."/>
            <person name="Kiefer A.F."/>
            <person name="Nichols A."/>
            <person name="Cepeda A.J."/>
            <person name="Yan W."/>
            <person name="Fan B."/>
            <person name="Jiang Y."/>
            <person name="Adhikari A."/>
            <person name="Zheng C.-J."/>
            <person name="Schuster L."/>
            <person name="Cowan T.M."/>
            <person name="Smanski M.J."/>
            <person name="Chevrette M.G."/>
            <person name="De Carvalho L.P.S."/>
            <person name="Shen B."/>
        </authorList>
    </citation>
    <scope>NUCLEOTIDE SEQUENCE [LARGE SCALE GENOMIC DNA]</scope>
    <source>
        <strain evidence="3 4">NPDC049574</strain>
    </source>
</reference>
<dbReference type="InterPro" id="IPR010982">
    <property type="entry name" value="Lambda_DNA-bd_dom_sf"/>
</dbReference>
<name>A0ABV3GYP3_9ACTN</name>
<dbReference type="InterPro" id="IPR001387">
    <property type="entry name" value="Cro/C1-type_HTH"/>
</dbReference>
<dbReference type="SUPFAM" id="SSF48452">
    <property type="entry name" value="TPR-like"/>
    <property type="match status" value="2"/>
</dbReference>
<keyword evidence="4" id="KW-1185">Reference proteome</keyword>
<evidence type="ECO:0000313" key="3">
    <source>
        <dbReference type="EMBL" id="MEV4285384.1"/>
    </source>
</evidence>
<protein>
    <submittedName>
        <fullName evidence="3">Helix-turn-helix transcriptional regulator</fullName>
    </submittedName>
</protein>
<dbReference type="Proteomes" id="UP001552427">
    <property type="component" value="Unassembled WGS sequence"/>
</dbReference>
<dbReference type="Gene3D" id="1.25.40.10">
    <property type="entry name" value="Tetratricopeptide repeat domain"/>
    <property type="match status" value="2"/>
</dbReference>
<dbReference type="PANTHER" id="PTHR46797">
    <property type="entry name" value="HTH-TYPE TRANSCRIPTIONAL REGULATOR"/>
    <property type="match status" value="1"/>
</dbReference>
<dbReference type="CDD" id="cd00093">
    <property type="entry name" value="HTH_XRE"/>
    <property type="match status" value="1"/>
</dbReference>
<proteinExistence type="predicted"/>
<evidence type="ECO:0000259" key="2">
    <source>
        <dbReference type="PROSITE" id="PS50943"/>
    </source>
</evidence>
<dbReference type="EMBL" id="JBFARM010000002">
    <property type="protein sequence ID" value="MEV4285384.1"/>
    <property type="molecule type" value="Genomic_DNA"/>
</dbReference>
<evidence type="ECO:0000256" key="1">
    <source>
        <dbReference type="ARBA" id="ARBA00023125"/>
    </source>
</evidence>
<dbReference type="Pfam" id="PF01381">
    <property type="entry name" value="HTH_3"/>
    <property type="match status" value="1"/>
</dbReference>
<comment type="caution">
    <text evidence="3">The sequence shown here is derived from an EMBL/GenBank/DDBJ whole genome shotgun (WGS) entry which is preliminary data.</text>
</comment>
<dbReference type="RefSeq" id="WP_364446272.1">
    <property type="nucleotide sequence ID" value="NZ_JBFARM010000002.1"/>
</dbReference>
<gene>
    <name evidence="3" type="ORF">AB0K40_07735</name>
</gene>
<dbReference type="PANTHER" id="PTHR46797:SF1">
    <property type="entry name" value="METHYLPHOSPHONATE SYNTHASE"/>
    <property type="match status" value="1"/>
</dbReference>